<reference evidence="1" key="1">
    <citation type="submission" date="2023-07" db="EMBL/GenBank/DDBJ databases">
        <title>Black Yeasts Isolated from many extreme environments.</title>
        <authorList>
            <person name="Coleine C."/>
            <person name="Stajich J.E."/>
            <person name="Selbmann L."/>
        </authorList>
    </citation>
    <scope>NUCLEOTIDE SEQUENCE</scope>
    <source>
        <strain evidence="1">CCFEE 5714</strain>
    </source>
</reference>
<evidence type="ECO:0000313" key="2">
    <source>
        <dbReference type="Proteomes" id="UP001281147"/>
    </source>
</evidence>
<sequence>MASDQGEQAPVYEDQLTAMTLAIGMGSGKAPAQGGAEPTQLPEFPATGPSAKSKRERKSVTCAYWAQDRCTNTESECHDAHYLFPVIAERNARYG</sequence>
<proteinExistence type="predicted"/>
<organism evidence="1 2">
    <name type="scientific">Vermiconidia calcicola</name>
    <dbReference type="NCBI Taxonomy" id="1690605"/>
    <lineage>
        <taxon>Eukaryota</taxon>
        <taxon>Fungi</taxon>
        <taxon>Dikarya</taxon>
        <taxon>Ascomycota</taxon>
        <taxon>Pezizomycotina</taxon>
        <taxon>Dothideomycetes</taxon>
        <taxon>Dothideomycetidae</taxon>
        <taxon>Mycosphaerellales</taxon>
        <taxon>Extremaceae</taxon>
        <taxon>Vermiconidia</taxon>
    </lineage>
</organism>
<protein>
    <submittedName>
        <fullName evidence="1">Uncharacterized protein</fullName>
    </submittedName>
</protein>
<dbReference type="Proteomes" id="UP001281147">
    <property type="component" value="Unassembled WGS sequence"/>
</dbReference>
<accession>A0ACC3N3J4</accession>
<comment type="caution">
    <text evidence="1">The sequence shown here is derived from an EMBL/GenBank/DDBJ whole genome shotgun (WGS) entry which is preliminary data.</text>
</comment>
<keyword evidence="2" id="KW-1185">Reference proteome</keyword>
<evidence type="ECO:0000313" key="1">
    <source>
        <dbReference type="EMBL" id="KAK3708663.1"/>
    </source>
</evidence>
<gene>
    <name evidence="1" type="ORF">LTR37_011385</name>
</gene>
<dbReference type="EMBL" id="JAUTXU010000099">
    <property type="protein sequence ID" value="KAK3708663.1"/>
    <property type="molecule type" value="Genomic_DNA"/>
</dbReference>
<name>A0ACC3N3J4_9PEZI</name>